<gene>
    <name evidence="7" type="ORF">BaRGS_00012390</name>
</gene>
<feature type="transmembrane region" description="Helical" evidence="5">
    <location>
        <begin position="312"/>
        <end position="337"/>
    </location>
</feature>
<evidence type="ECO:0000259" key="6">
    <source>
        <dbReference type="PROSITE" id="PS50262"/>
    </source>
</evidence>
<dbReference type="Proteomes" id="UP001519460">
    <property type="component" value="Unassembled WGS sequence"/>
</dbReference>
<sequence>MGEMKRYLMTTYSDDVFATLNKHDVTSTEDPLYINSSTINISLSTFSVPAGCAVSENFVPASKVDSRGLISPETADMMKNVLGAIVLPVLFTIGAPTNSLSMIIFYKHGLRHRINLCLFALSLVDVLYLTFDFILNSDALTTFPSTGKGVVMEFIVNNHILGFFGFGWASQFLSGVIAGERCLCVVWPLKSQTMLKTKTMAIVISAGVFLITTGRFIISEKYRMGCVYDERNDQQTFQFFPSEWYIQNRGIVDIFDGVVFGLILPGTFCLTVVLTTLATALVLKKAVAWRQESSSSSSSSLSTKEIALTKMLIYLSVQFVLLNIPNLLFRFICIFVQDLSPSGQYHNLYFFLINILEMCAAMNSSLNFFVYVFTGSKYRETLKGFFIKSGKKKQAAAGSIASATEMRELSHS</sequence>
<name>A0ABD0LB41_9CAEN</name>
<dbReference type="PROSITE" id="PS50262">
    <property type="entry name" value="G_PROTEIN_RECEP_F1_2"/>
    <property type="match status" value="1"/>
</dbReference>
<evidence type="ECO:0000313" key="7">
    <source>
        <dbReference type="EMBL" id="KAK7496468.1"/>
    </source>
</evidence>
<accession>A0ABD0LB41</accession>
<dbReference type="InterPro" id="IPR019427">
    <property type="entry name" value="7TM_GPCR_serpentine_rcpt_Srw"/>
</dbReference>
<keyword evidence="2 5" id="KW-0812">Transmembrane</keyword>
<dbReference type="InterPro" id="IPR052954">
    <property type="entry name" value="GPCR-Ligand_Int"/>
</dbReference>
<dbReference type="EMBL" id="JACVVK020000067">
    <property type="protein sequence ID" value="KAK7496468.1"/>
    <property type="molecule type" value="Genomic_DNA"/>
</dbReference>
<keyword evidence="3 5" id="KW-1133">Transmembrane helix</keyword>
<feature type="transmembrane region" description="Helical" evidence="5">
    <location>
        <begin position="155"/>
        <end position="178"/>
    </location>
</feature>
<evidence type="ECO:0000256" key="5">
    <source>
        <dbReference type="SAM" id="Phobius"/>
    </source>
</evidence>
<feature type="transmembrane region" description="Helical" evidence="5">
    <location>
        <begin position="349"/>
        <end position="373"/>
    </location>
</feature>
<evidence type="ECO:0000256" key="2">
    <source>
        <dbReference type="ARBA" id="ARBA00022692"/>
    </source>
</evidence>
<evidence type="ECO:0000256" key="1">
    <source>
        <dbReference type="ARBA" id="ARBA00004370"/>
    </source>
</evidence>
<dbReference type="PANTHER" id="PTHR46641">
    <property type="entry name" value="FMRFAMIDE RECEPTOR-RELATED"/>
    <property type="match status" value="1"/>
</dbReference>
<comment type="caution">
    <text evidence="7">The sequence shown here is derived from an EMBL/GenBank/DDBJ whole genome shotgun (WGS) entry which is preliminary data.</text>
</comment>
<feature type="transmembrane region" description="Helical" evidence="5">
    <location>
        <begin position="116"/>
        <end position="135"/>
    </location>
</feature>
<reference evidence="7 8" key="1">
    <citation type="journal article" date="2023" name="Sci. Data">
        <title>Genome assembly of the Korean intertidal mud-creeper Batillaria attramentaria.</title>
        <authorList>
            <person name="Patra A.K."/>
            <person name="Ho P.T."/>
            <person name="Jun S."/>
            <person name="Lee S.J."/>
            <person name="Kim Y."/>
            <person name="Won Y.J."/>
        </authorList>
    </citation>
    <scope>NUCLEOTIDE SEQUENCE [LARGE SCALE GENOMIC DNA]</scope>
    <source>
        <strain evidence="7">Wonlab-2016</strain>
    </source>
</reference>
<dbReference type="GO" id="GO:0016020">
    <property type="term" value="C:membrane"/>
    <property type="evidence" value="ECO:0007669"/>
    <property type="project" value="UniProtKB-SubCell"/>
</dbReference>
<feature type="domain" description="G-protein coupled receptors family 1 profile" evidence="6">
    <location>
        <begin position="97"/>
        <end position="371"/>
    </location>
</feature>
<protein>
    <recommendedName>
        <fullName evidence="6">G-protein coupled receptors family 1 profile domain-containing protein</fullName>
    </recommendedName>
</protein>
<keyword evidence="8" id="KW-1185">Reference proteome</keyword>
<dbReference type="Gene3D" id="1.20.1070.10">
    <property type="entry name" value="Rhodopsin 7-helix transmembrane proteins"/>
    <property type="match status" value="1"/>
</dbReference>
<feature type="transmembrane region" description="Helical" evidence="5">
    <location>
        <begin position="258"/>
        <end position="283"/>
    </location>
</feature>
<keyword evidence="4 5" id="KW-0472">Membrane</keyword>
<dbReference type="SUPFAM" id="SSF81321">
    <property type="entry name" value="Family A G protein-coupled receptor-like"/>
    <property type="match status" value="1"/>
</dbReference>
<dbReference type="Pfam" id="PF10324">
    <property type="entry name" value="7TM_GPCR_Srw"/>
    <property type="match status" value="1"/>
</dbReference>
<evidence type="ECO:0000256" key="4">
    <source>
        <dbReference type="ARBA" id="ARBA00023136"/>
    </source>
</evidence>
<organism evidence="7 8">
    <name type="scientific">Batillaria attramentaria</name>
    <dbReference type="NCBI Taxonomy" id="370345"/>
    <lineage>
        <taxon>Eukaryota</taxon>
        <taxon>Metazoa</taxon>
        <taxon>Spiralia</taxon>
        <taxon>Lophotrochozoa</taxon>
        <taxon>Mollusca</taxon>
        <taxon>Gastropoda</taxon>
        <taxon>Caenogastropoda</taxon>
        <taxon>Sorbeoconcha</taxon>
        <taxon>Cerithioidea</taxon>
        <taxon>Batillariidae</taxon>
        <taxon>Batillaria</taxon>
    </lineage>
</organism>
<feature type="transmembrane region" description="Helical" evidence="5">
    <location>
        <begin position="199"/>
        <end position="218"/>
    </location>
</feature>
<proteinExistence type="predicted"/>
<evidence type="ECO:0000313" key="8">
    <source>
        <dbReference type="Proteomes" id="UP001519460"/>
    </source>
</evidence>
<dbReference type="InterPro" id="IPR017452">
    <property type="entry name" value="GPCR_Rhodpsn_7TM"/>
</dbReference>
<comment type="subcellular location">
    <subcellularLocation>
        <location evidence="1">Membrane</location>
    </subcellularLocation>
</comment>
<feature type="transmembrane region" description="Helical" evidence="5">
    <location>
        <begin position="81"/>
        <end position="104"/>
    </location>
</feature>
<dbReference type="PANTHER" id="PTHR46641:SF2">
    <property type="entry name" value="FMRFAMIDE RECEPTOR"/>
    <property type="match status" value="1"/>
</dbReference>
<evidence type="ECO:0000256" key="3">
    <source>
        <dbReference type="ARBA" id="ARBA00022989"/>
    </source>
</evidence>
<dbReference type="AlphaFoldDB" id="A0ABD0LB41"/>